<evidence type="ECO:0000256" key="1">
    <source>
        <dbReference type="SAM" id="MobiDB-lite"/>
    </source>
</evidence>
<protein>
    <submittedName>
        <fullName evidence="3">DUF1801 domain-containing protein</fullName>
    </submittedName>
</protein>
<dbReference type="Pfam" id="PF08818">
    <property type="entry name" value="DUF1801"/>
    <property type="match status" value="1"/>
</dbReference>
<evidence type="ECO:0000313" key="3">
    <source>
        <dbReference type="EMBL" id="XDI03987.1"/>
    </source>
</evidence>
<sequence>MNAARSDEGGFSAEERRAMKERAAELKAEARKGKAAEKAAADAEAQAEKIAAMDAGDRALAERLRAIVAEAAPELLPKLYYGQPGWSRDGKVVVFFRSGVGDKERYSTLGFSSAAALDDPSGLWETAFAITRIDDATADRIAALVARAAG</sequence>
<organism evidence="3">
    <name type="scientific">Herbiconiux sp. A18JL235</name>
    <dbReference type="NCBI Taxonomy" id="3152363"/>
    <lineage>
        <taxon>Bacteria</taxon>
        <taxon>Bacillati</taxon>
        <taxon>Actinomycetota</taxon>
        <taxon>Actinomycetes</taxon>
        <taxon>Micrococcales</taxon>
        <taxon>Microbacteriaceae</taxon>
        <taxon>Herbiconiux</taxon>
    </lineage>
</organism>
<dbReference type="Gene3D" id="3.90.1150.200">
    <property type="match status" value="1"/>
</dbReference>
<evidence type="ECO:0000259" key="2">
    <source>
        <dbReference type="Pfam" id="PF08818"/>
    </source>
</evidence>
<dbReference type="RefSeq" id="WP_368496400.1">
    <property type="nucleotide sequence ID" value="NZ_CP162511.1"/>
</dbReference>
<name>A0AB39BCP4_9MICO</name>
<feature type="region of interest" description="Disordered" evidence="1">
    <location>
        <begin position="1"/>
        <end position="26"/>
    </location>
</feature>
<dbReference type="InterPro" id="IPR014922">
    <property type="entry name" value="YdhG-like"/>
</dbReference>
<feature type="domain" description="YdhG-like" evidence="2">
    <location>
        <begin position="58"/>
        <end position="148"/>
    </location>
</feature>
<gene>
    <name evidence="3" type="ORF">ABFY20_11585</name>
</gene>
<dbReference type="SUPFAM" id="SSF159888">
    <property type="entry name" value="YdhG-like"/>
    <property type="match status" value="1"/>
</dbReference>
<dbReference type="AlphaFoldDB" id="A0AB39BCP4"/>
<accession>A0AB39BCP4</accession>
<proteinExistence type="predicted"/>
<dbReference type="EMBL" id="CP162511">
    <property type="protein sequence ID" value="XDI03987.1"/>
    <property type="molecule type" value="Genomic_DNA"/>
</dbReference>
<reference evidence="3" key="1">
    <citation type="submission" date="2024-05" db="EMBL/GenBank/DDBJ databases">
        <title>Herbiconiux sp. A18JL235.</title>
        <authorList>
            <person name="Zhang G."/>
        </authorList>
    </citation>
    <scope>NUCLEOTIDE SEQUENCE</scope>
    <source>
        <strain evidence="3">A18JL235</strain>
    </source>
</reference>